<proteinExistence type="predicted"/>
<feature type="compositionally biased region" description="Gly residues" evidence="1">
    <location>
        <begin position="90"/>
        <end position="105"/>
    </location>
</feature>
<reference evidence="2 3" key="1">
    <citation type="submission" date="2020-10" db="EMBL/GenBank/DDBJ databases">
        <title>Draft genome and description of Brachybacterium epidermidis sp nov.</title>
        <authorList>
            <person name="Boxberger M."/>
            <person name="La Scola B."/>
        </authorList>
    </citation>
    <scope>NUCLEOTIDE SEQUENCE [LARGE SCALE GENOMIC DNA]</scope>
    <source>
        <strain evidence="2 3">Marseille-Q2903</strain>
    </source>
</reference>
<dbReference type="Proteomes" id="UP000644727">
    <property type="component" value="Unassembled WGS sequence"/>
</dbReference>
<dbReference type="EMBL" id="JADEYR010000006">
    <property type="protein sequence ID" value="MBE9404014.1"/>
    <property type="molecule type" value="Genomic_DNA"/>
</dbReference>
<evidence type="ECO:0000313" key="3">
    <source>
        <dbReference type="Proteomes" id="UP000644727"/>
    </source>
</evidence>
<feature type="region of interest" description="Disordered" evidence="1">
    <location>
        <begin position="79"/>
        <end position="137"/>
    </location>
</feature>
<keyword evidence="3" id="KW-1185">Reference proteome</keyword>
<sequence length="395" mass="40888">MNTFWGCDTTDIDRWAELGTGQAAALTALLDDIAAAGPALEWYGPDAQHFQARLSAFLLAGYEAGRQLSRFLELIRAEGKEQEEASAPSGGTGTTGGNGPAGGHDGTSPSGAPVTGVPHPARPLSGPGWSNPFGPLAHPDPAGLGRVLREKIKDIDWQPPWWDPGLHHPLGGPGAGAPVPRFPEPSGATAPDISITADGQPVRSSAIGQVPVLQHLQTAMQGHEAVGEVIGWAEQGMIDAGYGRYTGALAPVKIMHASSGVVLGEDSVLGQVLGGVDAQIGNTFHTAGAVGGALQEGDVLGAAREAEMGLMRHAESQIDIVTATPLRSMAGFASTSLEATADALDPIAPPAVSDSLRGTAETIDSHVEAWDEATSAQRFLDLRYRYLPAPWDQPA</sequence>
<organism evidence="2 3">
    <name type="scientific">Brachybacterium epidermidis</name>
    <dbReference type="NCBI Taxonomy" id="2781983"/>
    <lineage>
        <taxon>Bacteria</taxon>
        <taxon>Bacillati</taxon>
        <taxon>Actinomycetota</taxon>
        <taxon>Actinomycetes</taxon>
        <taxon>Micrococcales</taxon>
        <taxon>Dermabacteraceae</taxon>
        <taxon>Brachybacterium</taxon>
    </lineage>
</organism>
<name>A0ABR9W0N7_9MICO</name>
<gene>
    <name evidence="2" type="ORF">IOE58_07375</name>
</gene>
<evidence type="ECO:0008006" key="4">
    <source>
        <dbReference type="Google" id="ProtNLM"/>
    </source>
</evidence>
<evidence type="ECO:0000313" key="2">
    <source>
        <dbReference type="EMBL" id="MBE9404014.1"/>
    </source>
</evidence>
<evidence type="ECO:0000256" key="1">
    <source>
        <dbReference type="SAM" id="MobiDB-lite"/>
    </source>
</evidence>
<protein>
    <recommendedName>
        <fullName evidence="4">WXG100 family type VII secretion target</fullName>
    </recommendedName>
</protein>
<dbReference type="RefSeq" id="WP_193865768.1">
    <property type="nucleotide sequence ID" value="NZ_JADEYR010000006.1"/>
</dbReference>
<comment type="caution">
    <text evidence="2">The sequence shown here is derived from an EMBL/GenBank/DDBJ whole genome shotgun (WGS) entry which is preliminary data.</text>
</comment>
<accession>A0ABR9W0N7</accession>